<dbReference type="PROSITE" id="PS51257">
    <property type="entry name" value="PROKAR_LIPOPROTEIN"/>
    <property type="match status" value="1"/>
</dbReference>
<name>A0AAW5C8M7_9BACT</name>
<evidence type="ECO:0000313" key="4">
    <source>
        <dbReference type="Proteomes" id="UP001199750"/>
    </source>
</evidence>
<dbReference type="AlphaFoldDB" id="A0AAW5C8M7"/>
<organism evidence="2 4">
    <name type="scientific">Odoribacter splanchnicus</name>
    <dbReference type="NCBI Taxonomy" id="28118"/>
    <lineage>
        <taxon>Bacteria</taxon>
        <taxon>Pseudomonadati</taxon>
        <taxon>Bacteroidota</taxon>
        <taxon>Bacteroidia</taxon>
        <taxon>Bacteroidales</taxon>
        <taxon>Odoribacteraceae</taxon>
        <taxon>Odoribacter</taxon>
    </lineage>
</organism>
<feature type="signal peptide" evidence="1">
    <location>
        <begin position="1"/>
        <end position="18"/>
    </location>
</feature>
<dbReference type="EMBL" id="JAQMRD010000010">
    <property type="protein sequence ID" value="MDB9223258.1"/>
    <property type="molecule type" value="Genomic_DNA"/>
</dbReference>
<dbReference type="Proteomes" id="UP001199750">
    <property type="component" value="Unassembled WGS sequence"/>
</dbReference>
<dbReference type="EMBL" id="JAKNDN010000031">
    <property type="protein sequence ID" value="MCG4961178.1"/>
    <property type="molecule type" value="Genomic_DNA"/>
</dbReference>
<evidence type="ECO:0000313" key="3">
    <source>
        <dbReference type="EMBL" id="MDB9223258.1"/>
    </source>
</evidence>
<sequence>MKKIRIMMLMICSICAFTACSDDDDPTPQNPVSNVRIPATAEIGTEIIVSGTGFASTAQFTFKGTASSADVSQLTIVSTGVTMTVPMSLTPGQYTLVLKQDGEWELGSIELTAASLPIIGLEIPEAGFTGQIINIGGNGYNETSKVYAETGNGTRTELTVTDYQSGLICTLPTDLSAGTYRLILAQDGGEWTLTEEFEIVKYKRLVKIGWVNDFSQIMADYITESTFEISYAANGPQSFKYANVLYEHEMNYDVQTNNDQIILSISNPDPDWELEGYVRQVTLSVTDDLAQSNATIFYNLWNTKDVNMSADWTYADRYMKSYEGKGGLNNLEYTFDAGNLVDVSGTSFEYDQTQKYTRPGMDIAALFLQLSNINYTQDWGWMYAAFTGLIGEKSAGIPVKMSVVDPETEETTTHELNYTYDEDNYVTSVSYESSYYGMGMVTFRIDFTYEEVQ</sequence>
<reference evidence="3" key="2">
    <citation type="submission" date="2023-01" db="EMBL/GenBank/DDBJ databases">
        <title>Human gut microbiome strain richness.</title>
        <authorList>
            <person name="Chen-Liaw A."/>
        </authorList>
    </citation>
    <scope>NUCLEOTIDE SEQUENCE</scope>
    <source>
        <strain evidence="3">RTP21484st1_B7_RTP21484_190118</strain>
    </source>
</reference>
<dbReference type="Gene3D" id="2.60.40.3920">
    <property type="match status" value="1"/>
</dbReference>
<keyword evidence="1" id="KW-0732">Signal</keyword>
<accession>A0AAW5C8M7</accession>
<dbReference type="Proteomes" id="UP001212263">
    <property type="component" value="Unassembled WGS sequence"/>
</dbReference>
<reference evidence="2" key="1">
    <citation type="submission" date="2022-01" db="EMBL/GenBank/DDBJ databases">
        <title>Collection of gut derived symbiotic bacterial strains cultured from healthy donors.</title>
        <authorList>
            <person name="Lin H."/>
            <person name="Kohout C."/>
            <person name="Waligurski E."/>
            <person name="Pamer E.G."/>
        </authorList>
    </citation>
    <scope>NUCLEOTIDE SEQUENCE</scope>
    <source>
        <strain evidence="2">DFI.1.149</strain>
    </source>
</reference>
<protein>
    <recommendedName>
        <fullName evidence="5">IPT/TIG domain-containing protein</fullName>
    </recommendedName>
</protein>
<evidence type="ECO:0000256" key="1">
    <source>
        <dbReference type="SAM" id="SignalP"/>
    </source>
</evidence>
<gene>
    <name evidence="2" type="ORF">L0P03_15165</name>
    <name evidence="3" type="ORF">PN645_09610</name>
</gene>
<evidence type="ECO:0008006" key="5">
    <source>
        <dbReference type="Google" id="ProtNLM"/>
    </source>
</evidence>
<feature type="chain" id="PRO_5043296108" description="IPT/TIG domain-containing protein" evidence="1">
    <location>
        <begin position="19"/>
        <end position="453"/>
    </location>
</feature>
<dbReference type="RefSeq" id="WP_118121792.1">
    <property type="nucleotide sequence ID" value="NZ_JABWDG010000028.1"/>
</dbReference>
<evidence type="ECO:0000313" key="2">
    <source>
        <dbReference type="EMBL" id="MCG4961178.1"/>
    </source>
</evidence>
<proteinExistence type="predicted"/>
<comment type="caution">
    <text evidence="2">The sequence shown here is derived from an EMBL/GenBank/DDBJ whole genome shotgun (WGS) entry which is preliminary data.</text>
</comment>